<reference evidence="6" key="1">
    <citation type="journal article" date="2019" name="Int. J. Syst. Evol. Microbiol.">
        <title>The Global Catalogue of Microorganisms (GCM) 10K type strain sequencing project: providing services to taxonomists for standard genome sequencing and annotation.</title>
        <authorList>
            <consortium name="The Broad Institute Genomics Platform"/>
            <consortium name="The Broad Institute Genome Sequencing Center for Infectious Disease"/>
            <person name="Wu L."/>
            <person name="Ma J."/>
        </authorList>
    </citation>
    <scope>NUCLEOTIDE SEQUENCE [LARGE SCALE GENOMIC DNA]</scope>
    <source>
        <strain evidence="6">JCM 17906</strain>
    </source>
</reference>
<dbReference type="Pfam" id="PF03328">
    <property type="entry name" value="HpcH_HpaI"/>
    <property type="match status" value="1"/>
</dbReference>
<keyword evidence="6" id="KW-1185">Reference proteome</keyword>
<sequence>MDEPTDLRDRLAMGETLVGAWSVLPGAVAARTTAACQGLDYLVIDMQHGGAGETELPGMCAATTAHGVAPLVRVRSPTFADVGRALDLGAHGVLLPNLGGPDHVSEVLGHCRYGPTGTRSYGQLVPAVPDPLCVVMLETRAAFENLAAIARLPGLDAIYVGPIDLALSLGHKPHGPDADDTPMTAVLTEIVQTCRAHGVAVGVHTSHGRDARRYRDLGAQLVTAAADATVLAESVGAQIELARSSSRP</sequence>
<evidence type="ECO:0000313" key="6">
    <source>
        <dbReference type="Proteomes" id="UP001501598"/>
    </source>
</evidence>
<dbReference type="PANTHER" id="PTHR30502:SF0">
    <property type="entry name" value="PHOSPHOENOLPYRUVATE CARBOXYLASE FAMILY PROTEIN"/>
    <property type="match status" value="1"/>
</dbReference>
<dbReference type="InterPro" id="IPR040442">
    <property type="entry name" value="Pyrv_kinase-like_dom_sf"/>
</dbReference>
<proteinExistence type="inferred from homology"/>
<dbReference type="EMBL" id="BAABGT010000119">
    <property type="protein sequence ID" value="GAA4559391.1"/>
    <property type="molecule type" value="Genomic_DNA"/>
</dbReference>
<gene>
    <name evidence="5" type="ORF">GCM10023175_67270</name>
</gene>
<comment type="similarity">
    <text evidence="1">Belongs to the HpcH/HpaI aldolase family.</text>
</comment>
<dbReference type="Proteomes" id="UP001501598">
    <property type="component" value="Unassembled WGS sequence"/>
</dbReference>
<dbReference type="Gene3D" id="3.20.20.60">
    <property type="entry name" value="Phosphoenolpyruvate-binding domains"/>
    <property type="match status" value="1"/>
</dbReference>
<organism evidence="5 6">
    <name type="scientific">Pseudonocardia xishanensis</name>
    <dbReference type="NCBI Taxonomy" id="630995"/>
    <lineage>
        <taxon>Bacteria</taxon>
        <taxon>Bacillati</taxon>
        <taxon>Actinomycetota</taxon>
        <taxon>Actinomycetes</taxon>
        <taxon>Pseudonocardiales</taxon>
        <taxon>Pseudonocardiaceae</taxon>
        <taxon>Pseudonocardia</taxon>
    </lineage>
</organism>
<evidence type="ECO:0000256" key="3">
    <source>
        <dbReference type="ARBA" id="ARBA00023239"/>
    </source>
</evidence>
<dbReference type="InterPro" id="IPR015813">
    <property type="entry name" value="Pyrv/PenolPyrv_kinase-like_dom"/>
</dbReference>
<evidence type="ECO:0000256" key="2">
    <source>
        <dbReference type="ARBA" id="ARBA00022723"/>
    </source>
</evidence>
<dbReference type="GO" id="GO:0016829">
    <property type="term" value="F:lyase activity"/>
    <property type="evidence" value="ECO:0007669"/>
    <property type="project" value="UniProtKB-KW"/>
</dbReference>
<dbReference type="InterPro" id="IPR050251">
    <property type="entry name" value="HpcH-HpaI_aldolase"/>
</dbReference>
<accession>A0ABP8S4Y3</accession>
<evidence type="ECO:0000256" key="1">
    <source>
        <dbReference type="ARBA" id="ARBA00005568"/>
    </source>
</evidence>
<name>A0ABP8S4Y3_9PSEU</name>
<dbReference type="SUPFAM" id="SSF51621">
    <property type="entry name" value="Phosphoenolpyruvate/pyruvate domain"/>
    <property type="match status" value="1"/>
</dbReference>
<comment type="caution">
    <text evidence="5">The sequence shown here is derived from an EMBL/GenBank/DDBJ whole genome shotgun (WGS) entry which is preliminary data.</text>
</comment>
<evidence type="ECO:0000313" key="5">
    <source>
        <dbReference type="EMBL" id="GAA4559391.1"/>
    </source>
</evidence>
<keyword evidence="3 5" id="KW-0456">Lyase</keyword>
<feature type="domain" description="HpcH/HpaI aldolase/citrate lyase" evidence="4">
    <location>
        <begin position="32"/>
        <end position="232"/>
    </location>
</feature>
<dbReference type="PANTHER" id="PTHR30502">
    <property type="entry name" value="2-KETO-3-DEOXY-L-RHAMNONATE ALDOLASE"/>
    <property type="match status" value="1"/>
</dbReference>
<evidence type="ECO:0000259" key="4">
    <source>
        <dbReference type="Pfam" id="PF03328"/>
    </source>
</evidence>
<dbReference type="InterPro" id="IPR005000">
    <property type="entry name" value="Aldolase/citrate-lyase_domain"/>
</dbReference>
<protein>
    <submittedName>
        <fullName evidence="5">Aldolase/citrate lyase family protein</fullName>
    </submittedName>
</protein>
<keyword evidence="2" id="KW-0479">Metal-binding</keyword>